<evidence type="ECO:0000256" key="1">
    <source>
        <dbReference type="PIRSR" id="PIRSR602481-1"/>
    </source>
</evidence>
<feature type="binding site" evidence="1">
    <location>
        <position position="132"/>
    </location>
    <ligand>
        <name>Zn(2+)</name>
        <dbReference type="ChEBI" id="CHEBI:29105"/>
    </ligand>
</feature>
<evidence type="ECO:0000313" key="4">
    <source>
        <dbReference type="Proteomes" id="UP000199666"/>
    </source>
</evidence>
<dbReference type="GO" id="GO:0008270">
    <property type="term" value="F:zinc ion binding"/>
    <property type="evidence" value="ECO:0007669"/>
    <property type="project" value="TreeGrafter"/>
</dbReference>
<feature type="binding site" evidence="1">
    <location>
        <position position="99"/>
    </location>
    <ligand>
        <name>Zn(2+)</name>
        <dbReference type="ChEBI" id="CHEBI:29105"/>
    </ligand>
</feature>
<dbReference type="RefSeq" id="WP_090996034.1">
    <property type="nucleotide sequence ID" value="NZ_FOPP01000009.1"/>
</dbReference>
<dbReference type="InterPro" id="IPR002481">
    <property type="entry name" value="FUR"/>
</dbReference>
<feature type="binding site" evidence="1">
    <location>
        <position position="96"/>
    </location>
    <ligand>
        <name>Zn(2+)</name>
        <dbReference type="ChEBI" id="CHEBI:29105"/>
    </ligand>
</feature>
<feature type="binding site" evidence="2">
    <location>
        <position position="87"/>
    </location>
    <ligand>
        <name>Fe cation</name>
        <dbReference type="ChEBI" id="CHEBI:24875"/>
    </ligand>
</feature>
<dbReference type="GO" id="GO:0000976">
    <property type="term" value="F:transcription cis-regulatory region binding"/>
    <property type="evidence" value="ECO:0007669"/>
    <property type="project" value="TreeGrafter"/>
</dbReference>
<dbReference type="InterPro" id="IPR036388">
    <property type="entry name" value="WH-like_DNA-bd_sf"/>
</dbReference>
<evidence type="ECO:0000313" key="3">
    <source>
        <dbReference type="EMBL" id="SFH34779.1"/>
    </source>
</evidence>
<dbReference type="PANTHER" id="PTHR33202">
    <property type="entry name" value="ZINC UPTAKE REGULATION PROTEIN"/>
    <property type="match status" value="1"/>
</dbReference>
<keyword evidence="4" id="KW-1185">Reference proteome</keyword>
<feature type="binding site" evidence="2">
    <location>
        <position position="89"/>
    </location>
    <ligand>
        <name>Fe cation</name>
        <dbReference type="ChEBI" id="CHEBI:24875"/>
    </ligand>
</feature>
<dbReference type="OrthoDB" id="594893at2"/>
<dbReference type="EMBL" id="FOPP01000009">
    <property type="protein sequence ID" value="SFH34779.1"/>
    <property type="molecule type" value="Genomic_DNA"/>
</dbReference>
<keyword evidence="2" id="KW-0408">Iron</keyword>
<dbReference type="GO" id="GO:0003700">
    <property type="term" value="F:DNA-binding transcription factor activity"/>
    <property type="evidence" value="ECO:0007669"/>
    <property type="project" value="InterPro"/>
</dbReference>
<keyword evidence="1" id="KW-0479">Metal-binding</keyword>
<evidence type="ECO:0000256" key="2">
    <source>
        <dbReference type="PIRSR" id="PIRSR602481-2"/>
    </source>
</evidence>
<name>A0A1I2ZB31_9SPHI</name>
<protein>
    <submittedName>
        <fullName evidence="3">Fur family transcriptional regulator, ferric uptake regulator</fullName>
    </submittedName>
</protein>
<dbReference type="GO" id="GO:1900376">
    <property type="term" value="P:regulation of secondary metabolite biosynthetic process"/>
    <property type="evidence" value="ECO:0007669"/>
    <property type="project" value="TreeGrafter"/>
</dbReference>
<dbReference type="STRING" id="414048.SAMN04489864_109105"/>
<dbReference type="InterPro" id="IPR036390">
    <property type="entry name" value="WH_DNA-bd_sf"/>
</dbReference>
<sequence>MNPLEAKLKEKSIAPTAMRVVVLDFLLKQSAALSLTELELGMHRTDRVTLYRTIRTFEEHGLVHRIEDGSGVTKFAMCQTSCNVDGHHDLHIHFYCTQCKETHCLPKTHIPEVSLPSGYLALDTQLIVKGLCGSCNVAIT</sequence>
<gene>
    <name evidence="3" type="ORF">SAMN04489864_109105</name>
</gene>
<dbReference type="AlphaFoldDB" id="A0A1I2ZB31"/>
<proteinExistence type="predicted"/>
<comment type="cofactor">
    <cofactor evidence="2">
        <name>Mn(2+)</name>
        <dbReference type="ChEBI" id="CHEBI:29035"/>
    </cofactor>
    <cofactor evidence="2">
        <name>Fe(2+)</name>
        <dbReference type="ChEBI" id="CHEBI:29033"/>
    </cofactor>
    <text evidence="2">Binds 1 Mn(2+) or Fe(2+) ion per subunit.</text>
</comment>
<dbReference type="Proteomes" id="UP000199666">
    <property type="component" value="Unassembled WGS sequence"/>
</dbReference>
<organism evidence="3 4">
    <name type="scientific">Pedobacter insulae</name>
    <dbReference type="NCBI Taxonomy" id="414048"/>
    <lineage>
        <taxon>Bacteria</taxon>
        <taxon>Pseudomonadati</taxon>
        <taxon>Bacteroidota</taxon>
        <taxon>Sphingobacteriia</taxon>
        <taxon>Sphingobacteriales</taxon>
        <taxon>Sphingobacteriaceae</taxon>
        <taxon>Pedobacter</taxon>
    </lineage>
</organism>
<accession>A0A1I2ZB31</accession>
<comment type="cofactor">
    <cofactor evidence="1">
        <name>Zn(2+)</name>
        <dbReference type="ChEBI" id="CHEBI:29105"/>
    </cofactor>
    <text evidence="1">Binds 1 zinc ion per subunit.</text>
</comment>
<dbReference type="SUPFAM" id="SSF46785">
    <property type="entry name" value="Winged helix' DNA-binding domain"/>
    <property type="match status" value="1"/>
</dbReference>
<dbReference type="Pfam" id="PF01475">
    <property type="entry name" value="FUR"/>
    <property type="match status" value="1"/>
</dbReference>
<dbReference type="PANTHER" id="PTHR33202:SF22">
    <property type="entry name" value="HYDROGEN PEROXIDE SENSITIVE REPRESSOR"/>
    <property type="match status" value="1"/>
</dbReference>
<feature type="binding site" evidence="1">
    <location>
        <position position="135"/>
    </location>
    <ligand>
        <name>Zn(2+)</name>
        <dbReference type="ChEBI" id="CHEBI:29105"/>
    </ligand>
</feature>
<dbReference type="GO" id="GO:0045892">
    <property type="term" value="P:negative regulation of DNA-templated transcription"/>
    <property type="evidence" value="ECO:0007669"/>
    <property type="project" value="TreeGrafter"/>
</dbReference>
<keyword evidence="1" id="KW-0862">Zinc</keyword>
<dbReference type="Gene3D" id="1.10.10.10">
    <property type="entry name" value="Winged helix-like DNA-binding domain superfamily/Winged helix DNA-binding domain"/>
    <property type="match status" value="1"/>
</dbReference>
<reference evidence="3 4" key="1">
    <citation type="submission" date="2016-10" db="EMBL/GenBank/DDBJ databases">
        <authorList>
            <person name="de Groot N.N."/>
        </authorList>
    </citation>
    <scope>NUCLEOTIDE SEQUENCE [LARGE SCALE GENOMIC DNA]</scope>
    <source>
        <strain evidence="3 4">DSM 18684</strain>
    </source>
</reference>